<evidence type="ECO:0000313" key="2">
    <source>
        <dbReference type="Proteomes" id="UP000235672"/>
    </source>
</evidence>
<gene>
    <name evidence="1" type="ORF">NA56DRAFT_664465</name>
</gene>
<organism evidence="1 2">
    <name type="scientific">Hyaloscypha hepaticicola</name>
    <dbReference type="NCBI Taxonomy" id="2082293"/>
    <lineage>
        <taxon>Eukaryota</taxon>
        <taxon>Fungi</taxon>
        <taxon>Dikarya</taxon>
        <taxon>Ascomycota</taxon>
        <taxon>Pezizomycotina</taxon>
        <taxon>Leotiomycetes</taxon>
        <taxon>Helotiales</taxon>
        <taxon>Hyaloscyphaceae</taxon>
        <taxon>Hyaloscypha</taxon>
    </lineage>
</organism>
<sequence length="109" mass="12554">MSPIYATALILNPACRTRYIETYWPKKWVKPVLARVKKLWERYRDKELITLAVSYDRSSQEPSQEPKALDTYDRLALALQLVARPSSGDEYVDFNLEDSYDPGKKGALA</sequence>
<evidence type="ECO:0000313" key="1">
    <source>
        <dbReference type="EMBL" id="PMD14738.1"/>
    </source>
</evidence>
<accession>A0A2J6PL20</accession>
<dbReference type="EMBL" id="KZ613519">
    <property type="protein sequence ID" value="PMD14738.1"/>
    <property type="molecule type" value="Genomic_DNA"/>
</dbReference>
<name>A0A2J6PL20_9HELO</name>
<keyword evidence="2" id="KW-1185">Reference proteome</keyword>
<proteinExistence type="predicted"/>
<protein>
    <submittedName>
        <fullName evidence="1">Uncharacterized protein</fullName>
    </submittedName>
</protein>
<dbReference type="OrthoDB" id="5147528at2759"/>
<reference evidence="1 2" key="1">
    <citation type="submission" date="2016-05" db="EMBL/GenBank/DDBJ databases">
        <title>A degradative enzymes factory behind the ericoid mycorrhizal symbiosis.</title>
        <authorList>
            <consortium name="DOE Joint Genome Institute"/>
            <person name="Martino E."/>
            <person name="Morin E."/>
            <person name="Grelet G."/>
            <person name="Kuo A."/>
            <person name="Kohler A."/>
            <person name="Daghino S."/>
            <person name="Barry K."/>
            <person name="Choi C."/>
            <person name="Cichocki N."/>
            <person name="Clum A."/>
            <person name="Copeland A."/>
            <person name="Hainaut M."/>
            <person name="Haridas S."/>
            <person name="Labutti K."/>
            <person name="Lindquist E."/>
            <person name="Lipzen A."/>
            <person name="Khouja H.-R."/>
            <person name="Murat C."/>
            <person name="Ohm R."/>
            <person name="Olson A."/>
            <person name="Spatafora J."/>
            <person name="Veneault-Fourrey C."/>
            <person name="Henrissat B."/>
            <person name="Grigoriev I."/>
            <person name="Martin F."/>
            <person name="Perotto S."/>
        </authorList>
    </citation>
    <scope>NUCLEOTIDE SEQUENCE [LARGE SCALE GENOMIC DNA]</scope>
    <source>
        <strain evidence="1 2">UAMH 7357</strain>
    </source>
</reference>
<dbReference type="Proteomes" id="UP000235672">
    <property type="component" value="Unassembled WGS sequence"/>
</dbReference>
<dbReference type="AlphaFoldDB" id="A0A2J6PL20"/>